<dbReference type="SMART" id="SM00346">
    <property type="entry name" value="HTH_ICLR"/>
    <property type="match status" value="1"/>
</dbReference>
<dbReference type="InterPro" id="IPR029016">
    <property type="entry name" value="GAF-like_dom_sf"/>
</dbReference>
<dbReference type="InterPro" id="IPR014757">
    <property type="entry name" value="Tscrpt_reg_IclR_C"/>
</dbReference>
<name>A0A846RRQ1_9MICC</name>
<dbReference type="InterPro" id="IPR050707">
    <property type="entry name" value="HTH_MetabolicPath_Reg"/>
</dbReference>
<keyword evidence="1" id="KW-0805">Transcription regulation</keyword>
<dbReference type="InterPro" id="IPR036388">
    <property type="entry name" value="WH-like_DNA-bd_sf"/>
</dbReference>
<protein>
    <submittedName>
        <fullName evidence="5">DNA-binding IclR family transcriptional regulator</fullName>
    </submittedName>
</protein>
<feature type="domain" description="IclR-ED" evidence="4">
    <location>
        <begin position="74"/>
        <end position="256"/>
    </location>
</feature>
<dbReference type="PANTHER" id="PTHR30136:SF35">
    <property type="entry name" value="HTH-TYPE TRANSCRIPTIONAL REGULATOR RV1719"/>
    <property type="match status" value="1"/>
</dbReference>
<dbReference type="GO" id="GO:0003677">
    <property type="term" value="F:DNA binding"/>
    <property type="evidence" value="ECO:0007669"/>
    <property type="project" value="UniProtKB-KW"/>
</dbReference>
<gene>
    <name evidence="5" type="ORF">BJ994_002805</name>
</gene>
<dbReference type="Pfam" id="PF09339">
    <property type="entry name" value="HTH_IclR"/>
    <property type="match status" value="1"/>
</dbReference>
<dbReference type="InterPro" id="IPR011991">
    <property type="entry name" value="ArsR-like_HTH"/>
</dbReference>
<dbReference type="InterPro" id="IPR005471">
    <property type="entry name" value="Tscrpt_reg_IclR_N"/>
</dbReference>
<accession>A0A846RRQ1</accession>
<evidence type="ECO:0000256" key="3">
    <source>
        <dbReference type="ARBA" id="ARBA00023163"/>
    </source>
</evidence>
<dbReference type="PANTHER" id="PTHR30136">
    <property type="entry name" value="HELIX-TURN-HELIX TRANSCRIPTIONAL REGULATOR, ICLR FAMILY"/>
    <property type="match status" value="1"/>
</dbReference>
<dbReference type="GO" id="GO:0003700">
    <property type="term" value="F:DNA-binding transcription factor activity"/>
    <property type="evidence" value="ECO:0007669"/>
    <property type="project" value="TreeGrafter"/>
</dbReference>
<keyword evidence="3" id="KW-0804">Transcription</keyword>
<dbReference type="Gene3D" id="3.30.450.40">
    <property type="match status" value="1"/>
</dbReference>
<keyword evidence="6" id="KW-1185">Reference proteome</keyword>
<keyword evidence="2 5" id="KW-0238">DNA-binding</keyword>
<sequence length="256" mass="27733">MTESRKQSGAAKIMALLEVLGTADAAQYPHGMTVSEVARALSRDKSIISRQLKSLLESGLVSRDPSGCFELSWRLYALASRAGDQNLAKRAGPVMRRLTDNVRERSHLTVLSDGEVLTVRSESSRRSIETQGWVGRTIPVGRSSSGMALLMDHEDEQILEIALATDPAGSRKQAAAFLDEIKQSRQRQYTIANRIFDPEIIGIGTPIRDFSGRIVAALNISGPAARIEDHIPLFGSHLIAAATSLRHPDTGAASAH</sequence>
<evidence type="ECO:0000313" key="6">
    <source>
        <dbReference type="Proteomes" id="UP000547458"/>
    </source>
</evidence>
<dbReference type="Gene3D" id="1.10.10.10">
    <property type="entry name" value="Winged helix-like DNA-binding domain superfamily/Winged helix DNA-binding domain"/>
    <property type="match status" value="1"/>
</dbReference>
<dbReference type="SUPFAM" id="SSF55781">
    <property type="entry name" value="GAF domain-like"/>
    <property type="match status" value="1"/>
</dbReference>
<evidence type="ECO:0000259" key="4">
    <source>
        <dbReference type="PROSITE" id="PS51078"/>
    </source>
</evidence>
<proteinExistence type="predicted"/>
<reference evidence="5 6" key="1">
    <citation type="submission" date="2020-03" db="EMBL/GenBank/DDBJ databases">
        <title>Sequencing the genomes of 1000 actinobacteria strains.</title>
        <authorList>
            <person name="Klenk H.-P."/>
        </authorList>
    </citation>
    <scope>NUCLEOTIDE SEQUENCE [LARGE SCALE GENOMIC DNA]</scope>
    <source>
        <strain evidence="5 6">DSM 16403</strain>
    </source>
</reference>
<dbReference type="AlphaFoldDB" id="A0A846RRQ1"/>
<dbReference type="Pfam" id="PF01614">
    <property type="entry name" value="IclR_C"/>
    <property type="match status" value="1"/>
</dbReference>
<dbReference type="PROSITE" id="PS51078">
    <property type="entry name" value="ICLR_ED"/>
    <property type="match status" value="1"/>
</dbReference>
<dbReference type="SUPFAM" id="SSF46785">
    <property type="entry name" value="Winged helix' DNA-binding domain"/>
    <property type="match status" value="1"/>
</dbReference>
<dbReference type="Proteomes" id="UP000547458">
    <property type="component" value="Unassembled WGS sequence"/>
</dbReference>
<evidence type="ECO:0000256" key="1">
    <source>
        <dbReference type="ARBA" id="ARBA00023015"/>
    </source>
</evidence>
<evidence type="ECO:0000256" key="2">
    <source>
        <dbReference type="ARBA" id="ARBA00023125"/>
    </source>
</evidence>
<dbReference type="CDD" id="cd00090">
    <property type="entry name" value="HTH_ARSR"/>
    <property type="match status" value="1"/>
</dbReference>
<organism evidence="5 6">
    <name type="scientific">Arthrobacter pigmenti</name>
    <dbReference type="NCBI Taxonomy" id="271432"/>
    <lineage>
        <taxon>Bacteria</taxon>
        <taxon>Bacillati</taxon>
        <taxon>Actinomycetota</taxon>
        <taxon>Actinomycetes</taxon>
        <taxon>Micrococcales</taxon>
        <taxon>Micrococcaceae</taxon>
        <taxon>Arthrobacter</taxon>
    </lineage>
</organism>
<dbReference type="EMBL" id="JAATJL010000001">
    <property type="protein sequence ID" value="NJC23729.1"/>
    <property type="molecule type" value="Genomic_DNA"/>
</dbReference>
<dbReference type="InterPro" id="IPR036390">
    <property type="entry name" value="WH_DNA-bd_sf"/>
</dbReference>
<comment type="caution">
    <text evidence="5">The sequence shown here is derived from an EMBL/GenBank/DDBJ whole genome shotgun (WGS) entry which is preliminary data.</text>
</comment>
<dbReference type="RefSeq" id="WP_167995021.1">
    <property type="nucleotide sequence ID" value="NZ_JAATJL010000001.1"/>
</dbReference>
<dbReference type="GO" id="GO:0045892">
    <property type="term" value="P:negative regulation of DNA-templated transcription"/>
    <property type="evidence" value="ECO:0007669"/>
    <property type="project" value="TreeGrafter"/>
</dbReference>
<evidence type="ECO:0000313" key="5">
    <source>
        <dbReference type="EMBL" id="NJC23729.1"/>
    </source>
</evidence>